<comment type="caution">
    <text evidence="5">The sequence shown here is derived from an EMBL/GenBank/DDBJ whole genome shotgun (WGS) entry which is preliminary data.</text>
</comment>
<organism evidence="5 6">
    <name type="scientific">Mangrovibacter phragmitis</name>
    <dbReference type="NCBI Taxonomy" id="1691903"/>
    <lineage>
        <taxon>Bacteria</taxon>
        <taxon>Pseudomonadati</taxon>
        <taxon>Pseudomonadota</taxon>
        <taxon>Gammaproteobacteria</taxon>
        <taxon>Enterobacterales</taxon>
        <taxon>Enterobacteriaceae</taxon>
        <taxon>Mangrovibacter</taxon>
    </lineage>
</organism>
<protein>
    <submittedName>
        <fullName evidence="5">MFS transporter</fullName>
    </submittedName>
</protein>
<feature type="domain" description="HTH gntR-type" evidence="4">
    <location>
        <begin position="3"/>
        <end position="71"/>
    </location>
</feature>
<dbReference type="PROSITE" id="PS50949">
    <property type="entry name" value="HTH_GNTR"/>
    <property type="match status" value="1"/>
</dbReference>
<dbReference type="PANTHER" id="PTHR44846:SF7">
    <property type="entry name" value="TRANSCRIPTIONAL REGULATOR OF 2-AMINOETHYLPHOSPHONATE DEGRADATION OPERONS-RELATED"/>
    <property type="match status" value="1"/>
</dbReference>
<keyword evidence="2" id="KW-0238">DNA-binding</keyword>
<dbReference type="SUPFAM" id="SSF46785">
    <property type="entry name" value="Winged helix' DNA-binding domain"/>
    <property type="match status" value="1"/>
</dbReference>
<evidence type="ECO:0000256" key="2">
    <source>
        <dbReference type="ARBA" id="ARBA00023125"/>
    </source>
</evidence>
<dbReference type="SMART" id="SM00345">
    <property type="entry name" value="HTH_GNTR"/>
    <property type="match status" value="1"/>
</dbReference>
<dbReference type="AlphaFoldDB" id="A0A1B7L9A7"/>
<dbReference type="InterPro" id="IPR000524">
    <property type="entry name" value="Tscrpt_reg_HTH_GntR"/>
</dbReference>
<name>A0A1B7L9A7_9ENTR</name>
<dbReference type="InterPro" id="IPR036390">
    <property type="entry name" value="WH_DNA-bd_sf"/>
</dbReference>
<dbReference type="SUPFAM" id="SSF64288">
    <property type="entry name" value="Chorismate lyase-like"/>
    <property type="match status" value="1"/>
</dbReference>
<dbReference type="InterPro" id="IPR028978">
    <property type="entry name" value="Chorismate_lyase_/UTRA_dom_sf"/>
</dbReference>
<evidence type="ECO:0000256" key="3">
    <source>
        <dbReference type="ARBA" id="ARBA00023163"/>
    </source>
</evidence>
<dbReference type="EMBL" id="LYRP01000001">
    <property type="protein sequence ID" value="OAT78928.1"/>
    <property type="molecule type" value="Genomic_DNA"/>
</dbReference>
<keyword evidence="1" id="KW-0805">Transcription regulation</keyword>
<dbReference type="GO" id="GO:0045892">
    <property type="term" value="P:negative regulation of DNA-templated transcription"/>
    <property type="evidence" value="ECO:0007669"/>
    <property type="project" value="TreeGrafter"/>
</dbReference>
<dbReference type="GO" id="GO:0003700">
    <property type="term" value="F:DNA-binding transcription factor activity"/>
    <property type="evidence" value="ECO:0007669"/>
    <property type="project" value="InterPro"/>
</dbReference>
<evidence type="ECO:0000256" key="1">
    <source>
        <dbReference type="ARBA" id="ARBA00023015"/>
    </source>
</evidence>
<dbReference type="InterPro" id="IPR050679">
    <property type="entry name" value="Bact_HTH_transcr_reg"/>
</dbReference>
<reference evidence="6" key="1">
    <citation type="submission" date="2016-05" db="EMBL/GenBank/DDBJ databases">
        <authorList>
            <person name="Behera P."/>
            <person name="Vaishampayan P."/>
            <person name="Singh N."/>
            <person name="Raina V."/>
            <person name="Suar M."/>
            <person name="Pattnaik A."/>
            <person name="Rastogi G."/>
        </authorList>
    </citation>
    <scope>NUCLEOTIDE SEQUENCE [LARGE SCALE GENOMIC DNA]</scope>
    <source>
        <strain evidence="6">MP23</strain>
    </source>
</reference>
<dbReference type="Proteomes" id="UP000078225">
    <property type="component" value="Unassembled WGS sequence"/>
</dbReference>
<dbReference type="InterPro" id="IPR036388">
    <property type="entry name" value="WH-like_DNA-bd_sf"/>
</dbReference>
<dbReference type="STRING" id="1691903.A9B99_04325"/>
<dbReference type="Pfam" id="PF00392">
    <property type="entry name" value="GntR"/>
    <property type="match status" value="1"/>
</dbReference>
<accession>A0A1B7L9A7</accession>
<dbReference type="RefSeq" id="WP_064594942.1">
    <property type="nucleotide sequence ID" value="NZ_CP134782.1"/>
</dbReference>
<dbReference type="PANTHER" id="PTHR44846">
    <property type="entry name" value="MANNOSYL-D-GLYCERATE TRANSPORT/METABOLISM SYSTEM REPRESSOR MNGR-RELATED"/>
    <property type="match status" value="1"/>
</dbReference>
<dbReference type="GO" id="GO:0003677">
    <property type="term" value="F:DNA binding"/>
    <property type="evidence" value="ECO:0007669"/>
    <property type="project" value="UniProtKB-KW"/>
</dbReference>
<sequence>MAKKTVEVICEILSERIQHGEFDEDRRLPSERTLSQQFMTTRITLREALRQLEAQGVIYREVRRGWFIAPPRLVYNPLHHSHFREMAQAQGRHTSTELISAGLQPASSDVAHQLGITPGSEIICIRRLRHVDGRAVLYVENSLNPGYFPGLLEKDLTGSLTDLYQRDYGLHYGGVRFTVFPGPLPAFAAGRLHVSPGSPGLFIDRTNRDQYGRIIDCDHEYWRYDALCIDVAVGSGSDTNWPPFHTRTTQG</sequence>
<dbReference type="SMART" id="SM00866">
    <property type="entry name" value="UTRA"/>
    <property type="match status" value="1"/>
</dbReference>
<keyword evidence="6" id="KW-1185">Reference proteome</keyword>
<dbReference type="Gene3D" id="3.40.1410.10">
    <property type="entry name" value="Chorismate lyase-like"/>
    <property type="match status" value="1"/>
</dbReference>
<dbReference type="InterPro" id="IPR011663">
    <property type="entry name" value="UTRA"/>
</dbReference>
<keyword evidence="3" id="KW-0804">Transcription</keyword>
<proteinExistence type="predicted"/>
<dbReference type="Pfam" id="PF07702">
    <property type="entry name" value="UTRA"/>
    <property type="match status" value="1"/>
</dbReference>
<dbReference type="PRINTS" id="PR00035">
    <property type="entry name" value="HTHGNTR"/>
</dbReference>
<evidence type="ECO:0000313" key="5">
    <source>
        <dbReference type="EMBL" id="OAT78928.1"/>
    </source>
</evidence>
<evidence type="ECO:0000259" key="4">
    <source>
        <dbReference type="PROSITE" id="PS50949"/>
    </source>
</evidence>
<gene>
    <name evidence="5" type="ORF">A9B99_04325</name>
</gene>
<dbReference type="Gene3D" id="1.10.10.10">
    <property type="entry name" value="Winged helix-like DNA-binding domain superfamily/Winged helix DNA-binding domain"/>
    <property type="match status" value="1"/>
</dbReference>
<evidence type="ECO:0000313" key="6">
    <source>
        <dbReference type="Proteomes" id="UP000078225"/>
    </source>
</evidence>
<dbReference type="CDD" id="cd07377">
    <property type="entry name" value="WHTH_GntR"/>
    <property type="match status" value="1"/>
</dbReference>
<dbReference type="OrthoDB" id="9784545at2"/>